<dbReference type="RefSeq" id="XP_021338246.1">
    <property type="nucleotide sequence ID" value="XM_021481624.1"/>
</dbReference>
<reference evidence="1 2" key="1">
    <citation type="journal article" date="2012" name="Nucleic Acids Res.">
        <title>Sequencing of the smallest Apicomplexan genome from the human pathogen Babesia microti.</title>
        <authorList>
            <person name="Cornillot E."/>
            <person name="Hadj-Kaddour K."/>
            <person name="Dassouli A."/>
            <person name="Noel B."/>
            <person name="Ranwez V."/>
            <person name="Vacherie B."/>
            <person name="Augagneur Y."/>
            <person name="Bres V."/>
            <person name="Duclos A."/>
            <person name="Randazzo S."/>
            <person name="Carcy B."/>
            <person name="Debierre-Grockiego F."/>
            <person name="Delbecq S."/>
            <person name="Moubri-Menage K."/>
            <person name="Shams-Eldin H."/>
            <person name="Usmani-Brown S."/>
            <person name="Bringaud F."/>
            <person name="Wincker P."/>
            <person name="Vivares C.P."/>
            <person name="Schwarz R.T."/>
            <person name="Schetters T.P."/>
            <person name="Krause P.J."/>
            <person name="Gorenflot A."/>
            <person name="Berry V."/>
            <person name="Barbe V."/>
            <person name="Ben Mamoun C."/>
        </authorList>
    </citation>
    <scope>NUCLEOTIDE SEQUENCE [LARGE SCALE GENOMIC DNA]</scope>
    <source>
        <strain evidence="1 2">RI</strain>
    </source>
</reference>
<dbReference type="VEuPathDB" id="PiroplasmaDB:BMR1_02g02856"/>
<evidence type="ECO:0000313" key="2">
    <source>
        <dbReference type="Proteomes" id="UP000002899"/>
    </source>
</evidence>
<reference evidence="1 2" key="3">
    <citation type="journal article" date="2016" name="Sci. Rep.">
        <title>Genome-wide diversity and gene expression profiling of Babesia microti isolates identify polymorphic genes that mediate host-pathogen interactions.</title>
        <authorList>
            <person name="Silva J.C."/>
            <person name="Cornillot E."/>
            <person name="McCracken C."/>
            <person name="Usmani-Brown S."/>
            <person name="Dwivedi A."/>
            <person name="Ifeonu O.O."/>
            <person name="Crabtree J."/>
            <person name="Gotia H.T."/>
            <person name="Virji A.Z."/>
            <person name="Reynes C."/>
            <person name="Colinge J."/>
            <person name="Kumar V."/>
            <person name="Lawres L."/>
            <person name="Pazzi J.E."/>
            <person name="Pablo J.V."/>
            <person name="Hung C."/>
            <person name="Brancato J."/>
            <person name="Kumari P."/>
            <person name="Orvis J."/>
            <person name="Tretina K."/>
            <person name="Chibucos M."/>
            <person name="Ott S."/>
            <person name="Sadzewicz L."/>
            <person name="Sengamalay N."/>
            <person name="Shetty A.C."/>
            <person name="Su Q."/>
            <person name="Tallon L."/>
            <person name="Fraser C.M."/>
            <person name="Frutos R."/>
            <person name="Molina D.M."/>
            <person name="Krause P.J."/>
            <person name="Ben Mamoun C."/>
        </authorList>
    </citation>
    <scope>NUCLEOTIDE SEQUENCE [LARGE SCALE GENOMIC DNA]</scope>
    <source>
        <strain evidence="1 2">RI</strain>
    </source>
</reference>
<name>A0A1R4AAL8_BABMR</name>
<sequence>MHKFNMYRYNLIVKLGILRFKPVNSLKNVRFSSMSFYEVKGPKHTSKHDYTGEIDSCSVDKPDNIVKTDTVMGFLKSPEYQLLKATTPTPTAILNSFYNYSPPIKCESLGDFKLYRWGNVELSGYHKLTDFLWYLGVNNVIDKQEIEKFSHNFSIAELSVDDAVRMLLVFEGLNGPLNVCSLAMYEHLFHDKPVTTQQLLSLAFALGKVRHSIDTLTLPLVSILHKKPLKLDERIKLFLAVSRLEPTINLIEFYTFSTKKLSDDCNESDLLFQVINMDRWEEDIRKDGYVDQYNLTDYPVSLTCLQILQLINGLSNISLEWIIGSVHKRIELKRLWKSNLGEEIIYRDQMFSYRTPLVAFCKMLLSNLNKMEFNIVGFYVVERNLINLPIHGVSLAHVLNVIDEVGNLEAENSHFCNISATTHQLIPSCISDITEFIKILKHKYTTVVTILESFVTNMERKYDISQSDYVDTEYYNIKQNTNKNLNDLSEIIRKMGESNKDLKDKLTKSFEKIKYISQKVNLD</sequence>
<proteinExistence type="predicted"/>
<reference evidence="1 2" key="2">
    <citation type="journal article" date="2013" name="PLoS ONE">
        <title>Whole genome mapping and re-organization of the nuclear and mitochondrial genomes of Babesia microti isolates.</title>
        <authorList>
            <person name="Cornillot E."/>
            <person name="Dassouli A."/>
            <person name="Garg A."/>
            <person name="Pachikara N."/>
            <person name="Randazzo S."/>
            <person name="Depoix D."/>
            <person name="Carcy B."/>
            <person name="Delbecq S."/>
            <person name="Frutos R."/>
            <person name="Silva J.C."/>
            <person name="Sutton R."/>
            <person name="Krause P.J."/>
            <person name="Mamoun C.B."/>
        </authorList>
    </citation>
    <scope>NUCLEOTIDE SEQUENCE [LARGE SCALE GENOMIC DNA]</scope>
    <source>
        <strain evidence="1 2">RI</strain>
    </source>
</reference>
<dbReference type="Proteomes" id="UP000002899">
    <property type="component" value="Chromosome II"/>
</dbReference>
<evidence type="ECO:0000313" key="1">
    <source>
        <dbReference type="EMBL" id="SJK86049.1"/>
    </source>
</evidence>
<dbReference type="EMBL" id="FO082872">
    <property type="protein sequence ID" value="SJK86049.1"/>
    <property type="molecule type" value="Genomic_DNA"/>
</dbReference>
<organism evidence="1 2">
    <name type="scientific">Babesia microti (strain RI)</name>
    <dbReference type="NCBI Taxonomy" id="1133968"/>
    <lineage>
        <taxon>Eukaryota</taxon>
        <taxon>Sar</taxon>
        <taxon>Alveolata</taxon>
        <taxon>Apicomplexa</taxon>
        <taxon>Aconoidasida</taxon>
        <taxon>Piroplasmida</taxon>
        <taxon>Babesiidae</taxon>
        <taxon>Babesia</taxon>
    </lineage>
</organism>
<keyword evidence="2" id="KW-1185">Reference proteome</keyword>
<dbReference type="GeneID" id="24424354"/>
<dbReference type="AlphaFoldDB" id="A0A1R4AAL8"/>
<dbReference type="KEGG" id="bmic:BMR1_02g02856"/>
<accession>A0A1R4AAL8</accession>
<protein>
    <submittedName>
        <fullName evidence="1">Uncharacterized protein</fullName>
    </submittedName>
</protein>